<evidence type="ECO:0000313" key="1">
    <source>
        <dbReference type="EMBL" id="GAA6166360.1"/>
    </source>
</evidence>
<name>A0ABQ0A3Y6_9GAMM</name>
<reference evidence="1 2" key="1">
    <citation type="submission" date="2024-04" db="EMBL/GenBank/DDBJ databases">
        <title>Draft genome sequence of Sessilibacter corallicola NBRC 116591.</title>
        <authorList>
            <person name="Miyakawa T."/>
            <person name="Kusuya Y."/>
            <person name="Miura T."/>
        </authorList>
    </citation>
    <scope>NUCLEOTIDE SEQUENCE [LARGE SCALE GENOMIC DNA]</scope>
    <source>
        <strain evidence="1 2">KU-00831-HH</strain>
    </source>
</reference>
<comment type="caution">
    <text evidence="1">The sequence shown here is derived from an EMBL/GenBank/DDBJ whole genome shotgun (WGS) entry which is preliminary data.</text>
</comment>
<accession>A0ABQ0A3Y6</accession>
<dbReference type="Proteomes" id="UP001465153">
    <property type="component" value="Unassembled WGS sequence"/>
</dbReference>
<keyword evidence="1" id="KW-0238">DNA-binding</keyword>
<dbReference type="GO" id="GO:0003677">
    <property type="term" value="F:DNA binding"/>
    <property type="evidence" value="ECO:0007669"/>
    <property type="project" value="UniProtKB-KW"/>
</dbReference>
<dbReference type="InterPro" id="IPR011010">
    <property type="entry name" value="DNA_brk_join_enz"/>
</dbReference>
<sequence length="687" mass="77863">MNGILRFQSRENLTAKQNLKAFLSHAREVCLFQKIDWPEHIWDISDTIESKRLRNGSFAYFRSARDPLDQPSVIADPMKEPFCSFAKAAFSEIVRIKRPVEYRRFIYALQAIEQALIDLNKQTCITQVTDDVLNESADILKKRFQDPWHAGRTLEWIIREIINPAGVTPWPLLWRSPFPYLAPTRNDRVYASLRTQKLPEVQTILDLADIHQRSLDVRDRITTSFVSLAMFAPSRVSEILSLPVDCITRAQHDQTVLMGLRWKPVKGGSPITKFAPSTSFAEVASEAIHFLIKTGEKARQAAAWYEKNPDKLYLPDGFEYLRECDSITLWEFSRVIGKATPPEASHAFRRYGLERVGQTPQKLRFPVSDKANWAGLYSFKSAENWVLGQLPESFPIMRKESGITWSNALFVLPKNILRPDGETLDYIPEPTSISQITHQLGANPGGKTVFSRHGKVDADGQPRKISTHQFRHLLNTLAQSKYLNQSLIAFWSGRKNINQNAWYEHLPQEAFIEAYRKLNNQVPALPVAGPLKKKASSLASKNAITYDDALRSELGAIHVTRFGICRHDYALTPCPRDKDCINCGEHLFVKGEQRHLDEARVQLELHEKAVGQAHKAVEQSIGGAQRWLALNEPKLARWKQAVTLLTDPDTPNGTLISMPAPASSQTRTGLAHKMAQTKEHIAVEEID</sequence>
<protein>
    <submittedName>
        <fullName evidence="1">DNA-binding protein</fullName>
    </submittedName>
</protein>
<dbReference type="EMBL" id="BAABWN010000001">
    <property type="protein sequence ID" value="GAA6166360.1"/>
    <property type="molecule type" value="Genomic_DNA"/>
</dbReference>
<dbReference type="SUPFAM" id="SSF56349">
    <property type="entry name" value="DNA breaking-rejoining enzymes"/>
    <property type="match status" value="1"/>
</dbReference>
<proteinExistence type="predicted"/>
<gene>
    <name evidence="1" type="ORF">NBRC116591_01700</name>
</gene>
<organism evidence="1 2">
    <name type="scientific">Sessilibacter corallicola</name>
    <dbReference type="NCBI Taxonomy" id="2904075"/>
    <lineage>
        <taxon>Bacteria</taxon>
        <taxon>Pseudomonadati</taxon>
        <taxon>Pseudomonadota</taxon>
        <taxon>Gammaproteobacteria</taxon>
        <taxon>Cellvibrionales</taxon>
        <taxon>Cellvibrionaceae</taxon>
        <taxon>Sessilibacter</taxon>
    </lineage>
</organism>
<keyword evidence="2" id="KW-1185">Reference proteome</keyword>
<dbReference type="RefSeq" id="WP_353301325.1">
    <property type="nucleotide sequence ID" value="NZ_BAABWN010000001.1"/>
</dbReference>
<evidence type="ECO:0000313" key="2">
    <source>
        <dbReference type="Proteomes" id="UP001465153"/>
    </source>
</evidence>